<dbReference type="RefSeq" id="WP_229230823.1">
    <property type="nucleotide sequence ID" value="NZ_AP024525.1"/>
</dbReference>
<sequence>MTRFRRLLIALLSLAVAAALSVLLESWATGSPSAATPPSSGPATPSVSGPIVAAGHGWTDADGIEGPMPAPGTCHMRSTGTHEPLPDPSCTPGAIDSAVTQANLPQTVCRSGGYTTSVRPPSGMTNRAKLKIMAAYGIPADKAADYELDHLIPLADGGASDIRNLWPEPNTFASDKHTTSAFVHNDKDQVEQDAFSALCAGRATLSAVQSTMSTDWTAAHLGN</sequence>
<dbReference type="CDD" id="cd00085">
    <property type="entry name" value="HNHc"/>
    <property type="match status" value="1"/>
</dbReference>
<evidence type="ECO:0000256" key="2">
    <source>
        <dbReference type="SAM" id="SignalP"/>
    </source>
</evidence>
<feature type="signal peptide" evidence="2">
    <location>
        <begin position="1"/>
        <end position="28"/>
    </location>
</feature>
<evidence type="ECO:0000256" key="1">
    <source>
        <dbReference type="SAM" id="MobiDB-lite"/>
    </source>
</evidence>
<dbReference type="InterPro" id="IPR003615">
    <property type="entry name" value="HNH_nuc"/>
</dbReference>
<accession>A0ABN6FN89</accession>
<proteinExistence type="predicted"/>
<keyword evidence="4" id="KW-1185">Reference proteome</keyword>
<feature type="chain" id="PRO_5046020900" description="HNH endonuclease" evidence="2">
    <location>
        <begin position="29"/>
        <end position="223"/>
    </location>
</feature>
<keyword evidence="2" id="KW-0732">Signal</keyword>
<name>A0ABN6FN89_SINCY</name>
<dbReference type="Proteomes" id="UP001319861">
    <property type="component" value="Chromosome"/>
</dbReference>
<reference evidence="3 4" key="1">
    <citation type="journal article" date="2021" name="J. Biosci. Bioeng.">
        <title>Identification and characterization of a chc gene cluster responsible for the aromatization pathway of cyclohexanecarboxylate degradation in Sinomonas cyclohexanicum ATCC 51369.</title>
        <authorList>
            <person name="Yamamoto T."/>
            <person name="Hasegawa Y."/>
            <person name="Lau P.C.K."/>
            <person name="Iwaki H."/>
        </authorList>
    </citation>
    <scope>NUCLEOTIDE SEQUENCE [LARGE SCALE GENOMIC DNA]</scope>
    <source>
        <strain evidence="3 4">ATCC 51369</strain>
    </source>
</reference>
<evidence type="ECO:0008006" key="5">
    <source>
        <dbReference type="Google" id="ProtNLM"/>
    </source>
</evidence>
<dbReference type="EMBL" id="AP024525">
    <property type="protein sequence ID" value="BCT78191.1"/>
    <property type="molecule type" value="Genomic_DNA"/>
</dbReference>
<feature type="compositionally biased region" description="Low complexity" evidence="1">
    <location>
        <begin position="29"/>
        <end position="50"/>
    </location>
</feature>
<evidence type="ECO:0000313" key="3">
    <source>
        <dbReference type="EMBL" id="BCT78191.1"/>
    </source>
</evidence>
<gene>
    <name evidence="3" type="ORF">SCMU_40330</name>
</gene>
<organism evidence="3 4">
    <name type="scientific">Sinomonas cyclohexanicum</name>
    <name type="common">Corynebacterium cyclohexanicum</name>
    <dbReference type="NCBI Taxonomy" id="322009"/>
    <lineage>
        <taxon>Bacteria</taxon>
        <taxon>Bacillati</taxon>
        <taxon>Actinomycetota</taxon>
        <taxon>Actinomycetes</taxon>
        <taxon>Micrococcales</taxon>
        <taxon>Micrococcaceae</taxon>
        <taxon>Sinomonas</taxon>
    </lineage>
</organism>
<feature type="region of interest" description="Disordered" evidence="1">
    <location>
        <begin position="29"/>
        <end position="96"/>
    </location>
</feature>
<protein>
    <recommendedName>
        <fullName evidence="5">HNH endonuclease</fullName>
    </recommendedName>
</protein>
<evidence type="ECO:0000313" key="4">
    <source>
        <dbReference type="Proteomes" id="UP001319861"/>
    </source>
</evidence>